<sequence length="89" mass="9649">MPQTCAAGSGDERKGEQPFYLKDSAERAAPRHVRYLLSSRGALTTVVQAAAAQRPHLPKVRGNRGPPPGTRTTGRTHASVFHRYSLLAL</sequence>
<evidence type="ECO:0000313" key="3">
    <source>
        <dbReference type="Proteomes" id="UP001066276"/>
    </source>
</evidence>
<evidence type="ECO:0000313" key="2">
    <source>
        <dbReference type="EMBL" id="KAJ1199647.1"/>
    </source>
</evidence>
<gene>
    <name evidence="2" type="ORF">NDU88_003480</name>
</gene>
<keyword evidence="3" id="KW-1185">Reference proteome</keyword>
<evidence type="ECO:0000256" key="1">
    <source>
        <dbReference type="SAM" id="MobiDB-lite"/>
    </source>
</evidence>
<comment type="caution">
    <text evidence="2">The sequence shown here is derived from an EMBL/GenBank/DDBJ whole genome shotgun (WGS) entry which is preliminary data.</text>
</comment>
<dbReference type="Proteomes" id="UP001066276">
    <property type="component" value="Chromosome 2_1"/>
</dbReference>
<reference evidence="2" key="1">
    <citation type="journal article" date="2022" name="bioRxiv">
        <title>Sequencing and chromosome-scale assembly of the giantPleurodeles waltlgenome.</title>
        <authorList>
            <person name="Brown T."/>
            <person name="Elewa A."/>
            <person name="Iarovenko S."/>
            <person name="Subramanian E."/>
            <person name="Araus A.J."/>
            <person name="Petzold A."/>
            <person name="Susuki M."/>
            <person name="Suzuki K.-i.T."/>
            <person name="Hayashi T."/>
            <person name="Toyoda A."/>
            <person name="Oliveira C."/>
            <person name="Osipova E."/>
            <person name="Leigh N.D."/>
            <person name="Simon A."/>
            <person name="Yun M.H."/>
        </authorList>
    </citation>
    <scope>NUCLEOTIDE SEQUENCE</scope>
    <source>
        <strain evidence="2">20211129_DDA</strain>
        <tissue evidence="2">Liver</tissue>
    </source>
</reference>
<name>A0AAV7VFW5_PLEWA</name>
<organism evidence="2 3">
    <name type="scientific">Pleurodeles waltl</name>
    <name type="common">Iberian ribbed newt</name>
    <dbReference type="NCBI Taxonomy" id="8319"/>
    <lineage>
        <taxon>Eukaryota</taxon>
        <taxon>Metazoa</taxon>
        <taxon>Chordata</taxon>
        <taxon>Craniata</taxon>
        <taxon>Vertebrata</taxon>
        <taxon>Euteleostomi</taxon>
        <taxon>Amphibia</taxon>
        <taxon>Batrachia</taxon>
        <taxon>Caudata</taxon>
        <taxon>Salamandroidea</taxon>
        <taxon>Salamandridae</taxon>
        <taxon>Pleurodelinae</taxon>
        <taxon>Pleurodeles</taxon>
    </lineage>
</organism>
<protein>
    <submittedName>
        <fullName evidence="2">Uncharacterized protein</fullName>
    </submittedName>
</protein>
<proteinExistence type="predicted"/>
<feature type="region of interest" description="Disordered" evidence="1">
    <location>
        <begin position="54"/>
        <end position="77"/>
    </location>
</feature>
<dbReference type="EMBL" id="JANPWB010000003">
    <property type="protein sequence ID" value="KAJ1199647.1"/>
    <property type="molecule type" value="Genomic_DNA"/>
</dbReference>
<feature type="region of interest" description="Disordered" evidence="1">
    <location>
        <begin position="1"/>
        <end position="20"/>
    </location>
</feature>
<dbReference type="AlphaFoldDB" id="A0AAV7VFW5"/>
<accession>A0AAV7VFW5</accession>